<reference evidence="3" key="2">
    <citation type="submission" date="2020-09" db="EMBL/GenBank/DDBJ databases">
        <authorList>
            <person name="Sun Q."/>
            <person name="Ohkuma M."/>
        </authorList>
    </citation>
    <scope>NUCLEOTIDE SEQUENCE</scope>
    <source>
        <strain evidence="3">JCM 30804</strain>
    </source>
</reference>
<sequence>MLSRFSGIQNQLIKFGLLLCVLVATNVQATTGKDANVAWAKIEAGAVLIDVRTPAEFARGHIENAINIPFEQILQGVSHYKIDKKTPIVVYCRSGRRSGIANQDLLNAGFEQSYNGGGFVPLIQHKQQRTATN</sequence>
<dbReference type="Gene3D" id="3.40.250.10">
    <property type="entry name" value="Rhodanese-like domain"/>
    <property type="match status" value="1"/>
</dbReference>
<evidence type="ECO:0000313" key="4">
    <source>
        <dbReference type="Proteomes" id="UP000613743"/>
    </source>
</evidence>
<dbReference type="SUPFAM" id="SSF52821">
    <property type="entry name" value="Rhodanese/Cell cycle control phosphatase"/>
    <property type="match status" value="1"/>
</dbReference>
<feature type="domain" description="Rhodanese" evidence="2">
    <location>
        <begin position="42"/>
        <end position="131"/>
    </location>
</feature>
<keyword evidence="1" id="KW-0732">Signal</keyword>
<keyword evidence="4" id="KW-1185">Reference proteome</keyword>
<evidence type="ECO:0000313" key="3">
    <source>
        <dbReference type="EMBL" id="GGI83401.1"/>
    </source>
</evidence>
<dbReference type="PROSITE" id="PS50206">
    <property type="entry name" value="RHODANESE_3"/>
    <property type="match status" value="1"/>
</dbReference>
<dbReference type="InterPro" id="IPR052367">
    <property type="entry name" value="Thiosulfate_ST/Rhodanese-like"/>
</dbReference>
<proteinExistence type="predicted"/>
<evidence type="ECO:0000256" key="1">
    <source>
        <dbReference type="SAM" id="SignalP"/>
    </source>
</evidence>
<name>A0A917NB42_9GAMM</name>
<dbReference type="SMART" id="SM00450">
    <property type="entry name" value="RHOD"/>
    <property type="match status" value="1"/>
</dbReference>
<feature type="chain" id="PRO_5036880367" description="Rhodanese domain-containing protein" evidence="1">
    <location>
        <begin position="30"/>
        <end position="133"/>
    </location>
</feature>
<dbReference type="PANTHER" id="PTHR45431">
    <property type="entry name" value="RHODANESE-LIKE DOMAIN-CONTAINING PROTEIN 15, CHLOROPLASTIC"/>
    <property type="match status" value="1"/>
</dbReference>
<organism evidence="3 4">
    <name type="scientific">Shewanella gelidii</name>
    <dbReference type="NCBI Taxonomy" id="1642821"/>
    <lineage>
        <taxon>Bacteria</taxon>
        <taxon>Pseudomonadati</taxon>
        <taxon>Pseudomonadota</taxon>
        <taxon>Gammaproteobacteria</taxon>
        <taxon>Alteromonadales</taxon>
        <taxon>Shewanellaceae</taxon>
        <taxon>Shewanella</taxon>
    </lineage>
</organism>
<gene>
    <name evidence="3" type="ORF">GCM10009332_20870</name>
</gene>
<protein>
    <recommendedName>
        <fullName evidence="2">Rhodanese domain-containing protein</fullName>
    </recommendedName>
</protein>
<dbReference type="Proteomes" id="UP000613743">
    <property type="component" value="Unassembled WGS sequence"/>
</dbReference>
<reference evidence="3" key="1">
    <citation type="journal article" date="2014" name="Int. J. Syst. Evol. Microbiol.">
        <title>Complete genome sequence of Corynebacterium casei LMG S-19264T (=DSM 44701T), isolated from a smear-ripened cheese.</title>
        <authorList>
            <consortium name="US DOE Joint Genome Institute (JGI-PGF)"/>
            <person name="Walter F."/>
            <person name="Albersmeier A."/>
            <person name="Kalinowski J."/>
            <person name="Ruckert C."/>
        </authorList>
    </citation>
    <scope>NUCLEOTIDE SEQUENCE</scope>
    <source>
        <strain evidence="3">JCM 30804</strain>
    </source>
</reference>
<dbReference type="CDD" id="cd00158">
    <property type="entry name" value="RHOD"/>
    <property type="match status" value="1"/>
</dbReference>
<dbReference type="AlphaFoldDB" id="A0A917NB42"/>
<dbReference type="PANTHER" id="PTHR45431:SF3">
    <property type="entry name" value="RHODANESE-LIKE DOMAIN-CONTAINING PROTEIN 15, CHLOROPLASTIC"/>
    <property type="match status" value="1"/>
</dbReference>
<feature type="signal peptide" evidence="1">
    <location>
        <begin position="1"/>
        <end position="29"/>
    </location>
</feature>
<comment type="caution">
    <text evidence="3">The sequence shown here is derived from an EMBL/GenBank/DDBJ whole genome shotgun (WGS) entry which is preliminary data.</text>
</comment>
<evidence type="ECO:0000259" key="2">
    <source>
        <dbReference type="PROSITE" id="PS50206"/>
    </source>
</evidence>
<dbReference type="InterPro" id="IPR001763">
    <property type="entry name" value="Rhodanese-like_dom"/>
</dbReference>
<accession>A0A917NB42</accession>
<dbReference type="InterPro" id="IPR036873">
    <property type="entry name" value="Rhodanese-like_dom_sf"/>
</dbReference>
<dbReference type="Pfam" id="PF00581">
    <property type="entry name" value="Rhodanese"/>
    <property type="match status" value="1"/>
</dbReference>
<dbReference type="RefSeq" id="WP_229779824.1">
    <property type="nucleotide sequence ID" value="NZ_BMPZ01000005.1"/>
</dbReference>
<dbReference type="EMBL" id="BMPZ01000005">
    <property type="protein sequence ID" value="GGI83401.1"/>
    <property type="molecule type" value="Genomic_DNA"/>
</dbReference>